<evidence type="ECO:0000313" key="5">
    <source>
        <dbReference type="Proteomes" id="UP000183635"/>
    </source>
</evidence>
<dbReference type="InterPro" id="IPR001455">
    <property type="entry name" value="TusA-like"/>
</dbReference>
<proteinExistence type="inferred from homology"/>
<organism evidence="4 5">
    <name type="scientific">Paracoccus aminovorans</name>
    <dbReference type="NCBI Taxonomy" id="34004"/>
    <lineage>
        <taxon>Bacteria</taxon>
        <taxon>Pseudomonadati</taxon>
        <taxon>Pseudomonadota</taxon>
        <taxon>Alphaproteobacteria</taxon>
        <taxon>Rhodobacterales</taxon>
        <taxon>Paracoccaceae</taxon>
        <taxon>Paracoccus</taxon>
    </lineage>
</organism>
<accession>A0A1I3A3W1</accession>
<name>A0A1I3A3W1_9RHOB</name>
<dbReference type="SUPFAM" id="SSF64307">
    <property type="entry name" value="SirA-like"/>
    <property type="match status" value="1"/>
</dbReference>
<protein>
    <submittedName>
        <fullName evidence="4">tRNA 2-thiouridine synthesizing protein A</fullName>
    </submittedName>
</protein>
<sequence>MPQPRPGGGVSDRIDARGLLCPLPVLKLRKRLAALAPGARVTLLATDRAAMVDVPHFCAEAGHLLLASRESAPGETEYTVQRGPSASGADA</sequence>
<reference evidence="4 5" key="1">
    <citation type="submission" date="2016-10" db="EMBL/GenBank/DDBJ databases">
        <authorList>
            <person name="de Groot N.N."/>
        </authorList>
    </citation>
    <scope>NUCLEOTIDE SEQUENCE [LARGE SCALE GENOMIC DNA]</scope>
    <source>
        <strain evidence="4 5">DSM 8537</strain>
    </source>
</reference>
<dbReference type="CDD" id="cd00291">
    <property type="entry name" value="SirA_YedF_YeeD"/>
    <property type="match status" value="1"/>
</dbReference>
<evidence type="ECO:0000259" key="3">
    <source>
        <dbReference type="PROSITE" id="PS01148"/>
    </source>
</evidence>
<evidence type="ECO:0000256" key="1">
    <source>
        <dbReference type="ARBA" id="ARBA00008984"/>
    </source>
</evidence>
<dbReference type="AlphaFoldDB" id="A0A1I3A3W1"/>
<dbReference type="Proteomes" id="UP000183635">
    <property type="component" value="Unassembled WGS sequence"/>
</dbReference>
<keyword evidence="5" id="KW-1185">Reference proteome</keyword>
<dbReference type="EMBL" id="FOPU01000012">
    <property type="protein sequence ID" value="SFH44744.1"/>
    <property type="molecule type" value="Genomic_DNA"/>
</dbReference>
<dbReference type="PANTHER" id="PTHR33279">
    <property type="entry name" value="SULFUR CARRIER PROTEIN YEDF-RELATED"/>
    <property type="match status" value="1"/>
</dbReference>
<dbReference type="InterPro" id="IPR036868">
    <property type="entry name" value="TusA-like_sf"/>
</dbReference>
<evidence type="ECO:0000256" key="2">
    <source>
        <dbReference type="SAM" id="MobiDB-lite"/>
    </source>
</evidence>
<comment type="similarity">
    <text evidence="1">Belongs to the sulfur carrier protein TusA family.</text>
</comment>
<dbReference type="Gene3D" id="3.30.110.40">
    <property type="entry name" value="TusA-like domain"/>
    <property type="match status" value="1"/>
</dbReference>
<dbReference type="PANTHER" id="PTHR33279:SF6">
    <property type="entry name" value="SULFUR CARRIER PROTEIN YEDF-RELATED"/>
    <property type="match status" value="1"/>
</dbReference>
<feature type="domain" description="UPF0033" evidence="3">
    <location>
        <begin position="14"/>
        <end position="38"/>
    </location>
</feature>
<dbReference type="STRING" id="34004.SAMN04488021_11270"/>
<dbReference type="Pfam" id="PF01206">
    <property type="entry name" value="TusA"/>
    <property type="match status" value="1"/>
</dbReference>
<evidence type="ECO:0000313" key="4">
    <source>
        <dbReference type="EMBL" id="SFH44744.1"/>
    </source>
</evidence>
<dbReference type="PROSITE" id="PS01148">
    <property type="entry name" value="UPF0033"/>
    <property type="match status" value="1"/>
</dbReference>
<gene>
    <name evidence="4" type="ORF">SAMN04488021_11270</name>
</gene>
<feature type="region of interest" description="Disordered" evidence="2">
    <location>
        <begin position="70"/>
        <end position="91"/>
    </location>
</feature>